<dbReference type="InterPro" id="IPR027640">
    <property type="entry name" value="Kinesin-like_fam"/>
</dbReference>
<keyword evidence="3" id="KW-0547">Nucleotide-binding</keyword>
<dbReference type="EnsemblMetazoa" id="GPAI038750-RA">
    <property type="protein sequence ID" value="GPAI038750-PA"/>
    <property type="gene ID" value="GPAI038750"/>
</dbReference>
<evidence type="ECO:0000256" key="3">
    <source>
        <dbReference type="ARBA" id="ARBA00022741"/>
    </source>
</evidence>
<sequence length="85" mass="9821">MDGTTGNLGVIPRTVDLLSDSIKAYRNLGWQYEIKVQFLEIYNEVLYDVLDNEPKEMEIRMTENNTNDIYVSNITQETVCGLLQM</sequence>
<keyword evidence="6" id="KW-0206">Cytoskeleton</keyword>
<evidence type="ECO:0000256" key="1">
    <source>
        <dbReference type="ARBA" id="ARBA00004245"/>
    </source>
</evidence>
<dbReference type="GO" id="GO:0008017">
    <property type="term" value="F:microtubule binding"/>
    <property type="evidence" value="ECO:0007669"/>
    <property type="project" value="InterPro"/>
</dbReference>
<dbReference type="InterPro" id="IPR001752">
    <property type="entry name" value="Kinesin_motor_dom"/>
</dbReference>
<reference evidence="10" key="1">
    <citation type="submission" date="2014-03" db="EMBL/GenBank/DDBJ databases">
        <authorList>
            <person name="Aksoy S."/>
            <person name="Warren W."/>
            <person name="Wilson R.K."/>
        </authorList>
    </citation>
    <scope>NUCLEOTIDE SEQUENCE [LARGE SCALE GENOMIC DNA]</scope>
    <source>
        <strain evidence="10">IAEA</strain>
    </source>
</reference>
<dbReference type="GO" id="GO:0003777">
    <property type="term" value="F:microtubule motor activity"/>
    <property type="evidence" value="ECO:0007669"/>
    <property type="project" value="InterPro"/>
</dbReference>
<comment type="similarity">
    <text evidence="7">Belongs to the TRAFAC class myosin-kinesin ATPase superfamily. Kinesin family.</text>
</comment>
<evidence type="ECO:0000313" key="10">
    <source>
        <dbReference type="Proteomes" id="UP000092445"/>
    </source>
</evidence>
<comment type="subcellular location">
    <subcellularLocation>
        <location evidence="1">Cytoplasm</location>
        <location evidence="1">Cytoskeleton</location>
    </subcellularLocation>
</comment>
<dbReference type="Pfam" id="PF00225">
    <property type="entry name" value="Kinesin"/>
    <property type="match status" value="1"/>
</dbReference>
<keyword evidence="10" id="KW-1185">Reference proteome</keyword>
<dbReference type="GO" id="GO:0005524">
    <property type="term" value="F:ATP binding"/>
    <property type="evidence" value="ECO:0007669"/>
    <property type="project" value="UniProtKB-KW"/>
</dbReference>
<evidence type="ECO:0000259" key="8">
    <source>
        <dbReference type="PROSITE" id="PS50067"/>
    </source>
</evidence>
<dbReference type="VEuPathDB" id="VectorBase:GPAI038750"/>
<dbReference type="InterPro" id="IPR027417">
    <property type="entry name" value="P-loop_NTPase"/>
</dbReference>
<keyword evidence="2" id="KW-0963">Cytoplasm</keyword>
<evidence type="ECO:0000313" key="9">
    <source>
        <dbReference type="EnsemblMetazoa" id="GPAI038750-PA"/>
    </source>
</evidence>
<organism evidence="9 10">
    <name type="scientific">Glossina pallidipes</name>
    <name type="common">Tsetse fly</name>
    <dbReference type="NCBI Taxonomy" id="7398"/>
    <lineage>
        <taxon>Eukaryota</taxon>
        <taxon>Metazoa</taxon>
        <taxon>Ecdysozoa</taxon>
        <taxon>Arthropoda</taxon>
        <taxon>Hexapoda</taxon>
        <taxon>Insecta</taxon>
        <taxon>Pterygota</taxon>
        <taxon>Neoptera</taxon>
        <taxon>Endopterygota</taxon>
        <taxon>Diptera</taxon>
        <taxon>Brachycera</taxon>
        <taxon>Muscomorpha</taxon>
        <taxon>Hippoboscoidea</taxon>
        <taxon>Glossinidae</taxon>
        <taxon>Glossina</taxon>
    </lineage>
</organism>
<evidence type="ECO:0000256" key="7">
    <source>
        <dbReference type="PROSITE-ProRule" id="PRU00283"/>
    </source>
</evidence>
<proteinExistence type="inferred from homology"/>
<evidence type="ECO:0000256" key="5">
    <source>
        <dbReference type="ARBA" id="ARBA00023054"/>
    </source>
</evidence>
<dbReference type="PROSITE" id="PS50067">
    <property type="entry name" value="KINESIN_MOTOR_2"/>
    <property type="match status" value="1"/>
</dbReference>
<dbReference type="PANTHER" id="PTHR47969">
    <property type="entry name" value="CHROMOSOME-ASSOCIATED KINESIN KIF4A-RELATED"/>
    <property type="match status" value="1"/>
</dbReference>
<evidence type="ECO:0000256" key="4">
    <source>
        <dbReference type="ARBA" id="ARBA00022840"/>
    </source>
</evidence>
<keyword evidence="5" id="KW-0175">Coiled coil</keyword>
<dbReference type="Proteomes" id="UP000092445">
    <property type="component" value="Unassembled WGS sequence"/>
</dbReference>
<dbReference type="SUPFAM" id="SSF52540">
    <property type="entry name" value="P-loop containing nucleoside triphosphate hydrolases"/>
    <property type="match status" value="1"/>
</dbReference>
<evidence type="ECO:0000256" key="2">
    <source>
        <dbReference type="ARBA" id="ARBA00022490"/>
    </source>
</evidence>
<name>A0A1B0A9R7_GLOPL</name>
<dbReference type="GO" id="GO:0007018">
    <property type="term" value="P:microtubule-based movement"/>
    <property type="evidence" value="ECO:0007669"/>
    <property type="project" value="InterPro"/>
</dbReference>
<dbReference type="AlphaFoldDB" id="A0A1B0A9R7"/>
<evidence type="ECO:0000256" key="6">
    <source>
        <dbReference type="ARBA" id="ARBA00023212"/>
    </source>
</evidence>
<comment type="caution">
    <text evidence="7">Lacks conserved residue(s) required for the propagation of feature annotation.</text>
</comment>
<dbReference type="PANTHER" id="PTHR47969:SF15">
    <property type="entry name" value="CHROMOSOME-ASSOCIATED KINESIN KIF4A-RELATED"/>
    <property type="match status" value="1"/>
</dbReference>
<dbReference type="GO" id="GO:0051231">
    <property type="term" value="P:spindle elongation"/>
    <property type="evidence" value="ECO:0007669"/>
    <property type="project" value="TreeGrafter"/>
</dbReference>
<protein>
    <recommendedName>
        <fullName evidence="8">Kinesin motor domain-containing protein</fullName>
    </recommendedName>
</protein>
<dbReference type="STRING" id="7398.A0A1B0A9R7"/>
<reference evidence="9" key="2">
    <citation type="submission" date="2020-05" db="UniProtKB">
        <authorList>
            <consortium name="EnsemblMetazoa"/>
        </authorList>
    </citation>
    <scope>IDENTIFICATION</scope>
    <source>
        <strain evidence="9">IAEA</strain>
    </source>
</reference>
<dbReference type="GO" id="GO:0007052">
    <property type="term" value="P:mitotic spindle organization"/>
    <property type="evidence" value="ECO:0007669"/>
    <property type="project" value="TreeGrafter"/>
</dbReference>
<dbReference type="GO" id="GO:0005875">
    <property type="term" value="C:microtubule associated complex"/>
    <property type="evidence" value="ECO:0007669"/>
    <property type="project" value="TreeGrafter"/>
</dbReference>
<dbReference type="Gene3D" id="3.40.850.10">
    <property type="entry name" value="Kinesin motor domain"/>
    <property type="match status" value="1"/>
</dbReference>
<accession>A0A1B0A9R7</accession>
<feature type="domain" description="Kinesin motor" evidence="8">
    <location>
        <begin position="1"/>
        <end position="85"/>
    </location>
</feature>
<dbReference type="InterPro" id="IPR036961">
    <property type="entry name" value="Kinesin_motor_dom_sf"/>
</dbReference>
<keyword evidence="4" id="KW-0067">ATP-binding</keyword>